<evidence type="ECO:0000256" key="5">
    <source>
        <dbReference type="ARBA" id="ARBA00023004"/>
    </source>
</evidence>
<sequence>MELQTHRFIPITHVEGPGKRACLWVQGCPIQCKGCGVPWTWPKDGGTSISVDELFEKIRISLKENNIEGVTFLGGEPFEQAEGLVELSKMVKSLGLSIMTFSGYTIEKIKGFNCSRCDELLSLTDLLIDGPFVESKLDLSMPWKGSSNQRYHFLTHRYAELEDKLEQIPNRIEVQFGENGEFAVNGMAQQTDLKNLLEGIGKRKL</sequence>
<keyword evidence="2" id="KW-0004">4Fe-4S</keyword>
<protein>
    <submittedName>
        <fullName evidence="7">4Fe-4S cluster-binding domain-containing protein</fullName>
    </submittedName>
</protein>
<organism evidence="7 8">
    <name type="scientific">Guptibacillus hwajinpoensis</name>
    <dbReference type="NCBI Taxonomy" id="208199"/>
    <lineage>
        <taxon>Bacteria</taxon>
        <taxon>Bacillati</taxon>
        <taxon>Bacillota</taxon>
        <taxon>Bacilli</taxon>
        <taxon>Bacillales</taxon>
        <taxon>Guptibacillaceae</taxon>
        <taxon>Guptibacillus</taxon>
    </lineage>
</organism>
<keyword evidence="3" id="KW-0949">S-adenosyl-L-methionine</keyword>
<dbReference type="GO" id="GO:0046872">
    <property type="term" value="F:metal ion binding"/>
    <property type="evidence" value="ECO:0007669"/>
    <property type="project" value="UniProtKB-KW"/>
</dbReference>
<dbReference type="InterPro" id="IPR007197">
    <property type="entry name" value="rSAM"/>
</dbReference>
<gene>
    <name evidence="7" type="ORF">GLW07_21915</name>
</gene>
<dbReference type="SFLD" id="SFLDG01063">
    <property type="entry name" value="activating_enzymes__group_1"/>
    <property type="match status" value="1"/>
</dbReference>
<dbReference type="EMBL" id="WMEY01000013">
    <property type="protein sequence ID" value="MYL65999.1"/>
    <property type="molecule type" value="Genomic_DNA"/>
</dbReference>
<evidence type="ECO:0000256" key="3">
    <source>
        <dbReference type="ARBA" id="ARBA00022691"/>
    </source>
</evidence>
<evidence type="ECO:0000256" key="4">
    <source>
        <dbReference type="ARBA" id="ARBA00022723"/>
    </source>
</evidence>
<dbReference type="InterPro" id="IPR013785">
    <property type="entry name" value="Aldolase_TIM"/>
</dbReference>
<evidence type="ECO:0000313" key="8">
    <source>
        <dbReference type="Proteomes" id="UP000447833"/>
    </source>
</evidence>
<dbReference type="Gene3D" id="3.20.20.70">
    <property type="entry name" value="Aldolase class I"/>
    <property type="match status" value="1"/>
</dbReference>
<dbReference type="InterPro" id="IPR058240">
    <property type="entry name" value="rSAM_sf"/>
</dbReference>
<dbReference type="SFLD" id="SFLDS00029">
    <property type="entry name" value="Radical_SAM"/>
    <property type="match status" value="1"/>
</dbReference>
<dbReference type="Proteomes" id="UP000447833">
    <property type="component" value="Unassembled WGS sequence"/>
</dbReference>
<dbReference type="GO" id="GO:0004748">
    <property type="term" value="F:ribonucleoside-diphosphate reductase activity, thioredoxin disulfide as acceptor"/>
    <property type="evidence" value="ECO:0007669"/>
    <property type="project" value="TreeGrafter"/>
</dbReference>
<dbReference type="SFLD" id="SFLDF00299">
    <property type="entry name" value="anaerobic_ribonucleoside-triph"/>
    <property type="match status" value="1"/>
</dbReference>
<comment type="caution">
    <text evidence="7">The sequence shown here is derived from an EMBL/GenBank/DDBJ whole genome shotgun (WGS) entry which is preliminary data.</text>
</comment>
<dbReference type="PANTHER" id="PTHR30352:SF2">
    <property type="entry name" value="ANAEROBIC RIBONUCLEOSIDE-TRIPHOSPHATE REDUCTASE-ACTIVATING PROTEIN"/>
    <property type="match status" value="1"/>
</dbReference>
<dbReference type="SUPFAM" id="SSF102114">
    <property type="entry name" value="Radical SAM enzymes"/>
    <property type="match status" value="1"/>
</dbReference>
<dbReference type="InterPro" id="IPR012837">
    <property type="entry name" value="NrdG"/>
</dbReference>
<evidence type="ECO:0000256" key="6">
    <source>
        <dbReference type="ARBA" id="ARBA00023014"/>
    </source>
</evidence>
<name>A0A845F5D0_9BACL</name>
<accession>A0A845F5D0</accession>
<dbReference type="RefSeq" id="WP_160921680.1">
    <property type="nucleotide sequence ID" value="NZ_WMEY01000013.1"/>
</dbReference>
<keyword evidence="4" id="KW-0479">Metal-binding</keyword>
<proteinExistence type="predicted"/>
<evidence type="ECO:0000256" key="2">
    <source>
        <dbReference type="ARBA" id="ARBA00022485"/>
    </source>
</evidence>
<dbReference type="GO" id="GO:0043365">
    <property type="term" value="F:[formate-C-acetyltransferase]-activating enzyme activity"/>
    <property type="evidence" value="ECO:0007669"/>
    <property type="project" value="InterPro"/>
</dbReference>
<dbReference type="Pfam" id="PF13353">
    <property type="entry name" value="Fer4_12"/>
    <property type="match status" value="1"/>
</dbReference>
<comment type="cofactor">
    <cofactor evidence="1">
        <name>[4Fe-4S] cluster</name>
        <dbReference type="ChEBI" id="CHEBI:49883"/>
    </cofactor>
</comment>
<dbReference type="SFLD" id="SFLDG01066">
    <property type="entry name" value="organic_radical-activating_enz"/>
    <property type="match status" value="1"/>
</dbReference>
<keyword evidence="6" id="KW-0411">Iron-sulfur</keyword>
<dbReference type="CDD" id="cd01335">
    <property type="entry name" value="Radical_SAM"/>
    <property type="match status" value="1"/>
</dbReference>
<dbReference type="GO" id="GO:0051539">
    <property type="term" value="F:4 iron, 4 sulfur cluster binding"/>
    <property type="evidence" value="ECO:0007669"/>
    <property type="project" value="UniProtKB-KW"/>
</dbReference>
<dbReference type="PANTHER" id="PTHR30352">
    <property type="entry name" value="PYRUVATE FORMATE-LYASE-ACTIVATING ENZYME"/>
    <property type="match status" value="1"/>
</dbReference>
<evidence type="ECO:0000256" key="1">
    <source>
        <dbReference type="ARBA" id="ARBA00001966"/>
    </source>
</evidence>
<dbReference type="AlphaFoldDB" id="A0A845F5D0"/>
<reference evidence="7 8" key="1">
    <citation type="submission" date="2019-11" db="EMBL/GenBank/DDBJ databases">
        <title>Genome sequences of 17 halophilic strains isolated from different environments.</title>
        <authorList>
            <person name="Furrow R.E."/>
        </authorList>
    </citation>
    <scope>NUCLEOTIDE SEQUENCE [LARGE SCALE GENOMIC DNA]</scope>
    <source>
        <strain evidence="7 8">22506_14_FS</strain>
    </source>
</reference>
<evidence type="ECO:0000313" key="7">
    <source>
        <dbReference type="EMBL" id="MYL65999.1"/>
    </source>
</evidence>
<dbReference type="InterPro" id="IPR034457">
    <property type="entry name" value="Organic_radical-activating"/>
</dbReference>
<keyword evidence="5" id="KW-0408">Iron</keyword>